<dbReference type="NCBIfam" id="TIGR03558">
    <property type="entry name" value="oxido_grp_1"/>
    <property type="match status" value="1"/>
</dbReference>
<proteinExistence type="predicted"/>
<comment type="similarity">
    <text evidence="1">To bacterial alkanal monooxygenase alpha and beta chains.</text>
</comment>
<dbReference type="InterPro" id="IPR050766">
    <property type="entry name" value="Bact_Lucif_Oxidored"/>
</dbReference>
<organism evidence="3 4">
    <name type="scientific">Staphylococcus devriesei</name>
    <dbReference type="NCBI Taxonomy" id="586733"/>
    <lineage>
        <taxon>Bacteria</taxon>
        <taxon>Bacillati</taxon>
        <taxon>Bacillota</taxon>
        <taxon>Bacilli</taxon>
        <taxon>Bacillales</taxon>
        <taxon>Staphylococcaceae</taxon>
        <taxon>Staphylococcus</taxon>
    </lineage>
</organism>
<reference evidence="3 4" key="1">
    <citation type="journal article" date="2016" name="Front. Microbiol.">
        <title>Comprehensive Phylogenetic Analysis of Bovine Non-aureus Staphylococci Species Based on Whole-Genome Sequencing.</title>
        <authorList>
            <person name="Naushad S."/>
            <person name="Barkema H.W."/>
            <person name="Luby C."/>
            <person name="Condas L.A."/>
            <person name="Nobrega D.B."/>
            <person name="Carson D.A."/>
            <person name="De Buck J."/>
        </authorList>
    </citation>
    <scope>NUCLEOTIDE SEQUENCE [LARGE SCALE GENOMIC DNA]</scope>
    <source>
        <strain evidence="3 4">SNUC 761</strain>
    </source>
</reference>
<dbReference type="Gene3D" id="3.20.20.30">
    <property type="entry name" value="Luciferase-like domain"/>
    <property type="match status" value="1"/>
</dbReference>
<name>A0A2T4KKT6_9STAP</name>
<dbReference type="SUPFAM" id="SSF51679">
    <property type="entry name" value="Bacterial luciferase-like"/>
    <property type="match status" value="1"/>
</dbReference>
<dbReference type="PANTHER" id="PTHR30137">
    <property type="entry name" value="LUCIFERASE-LIKE MONOOXYGENASE"/>
    <property type="match status" value="1"/>
</dbReference>
<dbReference type="EMBL" id="PYZL01000001">
    <property type="protein sequence ID" value="PTE74730.1"/>
    <property type="molecule type" value="Genomic_DNA"/>
</dbReference>
<comment type="caution">
    <text evidence="3">The sequence shown here is derived from an EMBL/GenBank/DDBJ whole genome shotgun (WGS) entry which is preliminary data.</text>
</comment>
<dbReference type="GO" id="GO:0005829">
    <property type="term" value="C:cytosol"/>
    <property type="evidence" value="ECO:0007669"/>
    <property type="project" value="TreeGrafter"/>
</dbReference>
<evidence type="ECO:0000259" key="2">
    <source>
        <dbReference type="Pfam" id="PF00296"/>
    </source>
</evidence>
<protein>
    <submittedName>
        <fullName evidence="3">LLM class flavin-dependent oxidoreductase</fullName>
    </submittedName>
</protein>
<dbReference type="PANTHER" id="PTHR30137:SF20">
    <property type="entry name" value="N-ACETYL-S-ALKYLCYSTEINE MONOOXYGENASE"/>
    <property type="match status" value="1"/>
</dbReference>
<dbReference type="InterPro" id="IPR019949">
    <property type="entry name" value="CmoO-like"/>
</dbReference>
<dbReference type="CDD" id="cd00347">
    <property type="entry name" value="Flavin_utilizing_monoxygenases"/>
    <property type="match status" value="1"/>
</dbReference>
<dbReference type="InterPro" id="IPR036661">
    <property type="entry name" value="Luciferase-like_sf"/>
</dbReference>
<dbReference type="AlphaFoldDB" id="A0A2T4KKT6"/>
<dbReference type="Pfam" id="PF00296">
    <property type="entry name" value="Bac_luciferase"/>
    <property type="match status" value="1"/>
</dbReference>
<gene>
    <name evidence="3" type="ORF">BUY44_00310</name>
</gene>
<feature type="domain" description="Luciferase-like" evidence="2">
    <location>
        <begin position="11"/>
        <end position="302"/>
    </location>
</feature>
<dbReference type="InterPro" id="IPR011251">
    <property type="entry name" value="Luciferase-like_dom"/>
</dbReference>
<dbReference type="GO" id="GO:0016705">
    <property type="term" value="F:oxidoreductase activity, acting on paired donors, with incorporation or reduction of molecular oxygen"/>
    <property type="evidence" value="ECO:0007669"/>
    <property type="project" value="InterPro"/>
</dbReference>
<dbReference type="RefSeq" id="WP_107505555.1">
    <property type="nucleotide sequence ID" value="NZ_PYZL01000001.1"/>
</dbReference>
<evidence type="ECO:0000313" key="3">
    <source>
        <dbReference type="EMBL" id="PTE74730.1"/>
    </source>
</evidence>
<dbReference type="Proteomes" id="UP000242547">
    <property type="component" value="Unassembled WGS sequence"/>
</dbReference>
<accession>A0A2T4KKT6</accession>
<sequence length="333" mass="38087">MKLSLLDYVPIFEGRSAQEAFNHSVELAQTAEQLGYERYWVAEHHHVPSVASSAPEMVMMMLLEQTSSIRIGSGGVMLPHYSAYKVAEQFKIMEARHPHRVDMAIGRSPSFKNVNEALNEFKTHQPDLTQQIDDLNKYFADDTQEPHRFMSLTATPFIESAPLMYILGMSDRSAELAAQKGLPFVVARMGQAPAQLNKVIQHYRHRFEDYHPSNATQQPYVIIAAFVVTADHEEMIDNLMDALHLWLMRINYLKQPPSYPSIETAQQRTYSQRELEKIAKDKKRIISGLPDEVAQQLSDLQNDYDVDEIMILPHVFGEENRLNLIKLVANAIH</sequence>
<evidence type="ECO:0000256" key="1">
    <source>
        <dbReference type="ARBA" id="ARBA00007789"/>
    </source>
</evidence>
<evidence type="ECO:0000313" key="4">
    <source>
        <dbReference type="Proteomes" id="UP000242547"/>
    </source>
</evidence>